<dbReference type="InterPro" id="IPR011010">
    <property type="entry name" value="DNA_brk_join_enz"/>
</dbReference>
<dbReference type="GO" id="GO:0006310">
    <property type="term" value="P:DNA recombination"/>
    <property type="evidence" value="ECO:0007669"/>
    <property type="project" value="UniProtKB-KW"/>
</dbReference>
<feature type="compositionally biased region" description="Basic and acidic residues" evidence="3">
    <location>
        <begin position="638"/>
        <end position="659"/>
    </location>
</feature>
<dbReference type="SMART" id="SM01057">
    <property type="entry name" value="Carb_anhydrase"/>
    <property type="match status" value="1"/>
</dbReference>
<dbReference type="SUPFAM" id="SSF56349">
    <property type="entry name" value="DNA breaking-rejoining enzymes"/>
    <property type="match status" value="1"/>
</dbReference>
<dbReference type="InterPro" id="IPR044068">
    <property type="entry name" value="CB"/>
</dbReference>
<dbReference type="Pfam" id="PF00589">
    <property type="entry name" value="Phage_integrase"/>
    <property type="match status" value="1"/>
</dbReference>
<dbReference type="Gene3D" id="1.10.443.10">
    <property type="entry name" value="Intergrase catalytic core"/>
    <property type="match status" value="1"/>
</dbReference>
<keyword evidence="1" id="KW-0238">DNA-binding</keyword>
<evidence type="ECO:0000259" key="6">
    <source>
        <dbReference type="PROSITE" id="PS51900"/>
    </source>
</evidence>
<feature type="region of interest" description="Disordered" evidence="3">
    <location>
        <begin position="618"/>
        <end position="670"/>
    </location>
</feature>
<dbReference type="AlphaFoldDB" id="A0A653BP86"/>
<evidence type="ECO:0000256" key="2">
    <source>
        <dbReference type="ARBA" id="ARBA00023172"/>
    </source>
</evidence>
<dbReference type="Pfam" id="PF00194">
    <property type="entry name" value="Carb_anhydrase"/>
    <property type="match status" value="1"/>
</dbReference>
<evidence type="ECO:0000259" key="5">
    <source>
        <dbReference type="PROSITE" id="PS51898"/>
    </source>
</evidence>
<feature type="compositionally biased region" description="Basic and acidic residues" evidence="3">
    <location>
        <begin position="618"/>
        <end position="628"/>
    </location>
</feature>
<dbReference type="Gene3D" id="1.10.150.130">
    <property type="match status" value="1"/>
</dbReference>
<evidence type="ECO:0000313" key="7">
    <source>
        <dbReference type="EMBL" id="VEN37372.1"/>
    </source>
</evidence>
<evidence type="ECO:0000313" key="8">
    <source>
        <dbReference type="Proteomes" id="UP000410492"/>
    </source>
</evidence>
<feature type="region of interest" description="Disordered" evidence="3">
    <location>
        <begin position="1"/>
        <end position="31"/>
    </location>
</feature>
<dbReference type="EMBL" id="CAACVG010003269">
    <property type="protein sequence ID" value="VEN37372.1"/>
    <property type="molecule type" value="Genomic_DNA"/>
</dbReference>
<accession>A0A653BP86</accession>
<reference evidence="7 8" key="1">
    <citation type="submission" date="2019-01" db="EMBL/GenBank/DDBJ databases">
        <authorList>
            <person name="Sayadi A."/>
        </authorList>
    </citation>
    <scope>NUCLEOTIDE SEQUENCE [LARGE SCALE GENOMIC DNA]</scope>
</reference>
<feature type="region of interest" description="Disordered" evidence="3">
    <location>
        <begin position="385"/>
        <end position="430"/>
    </location>
</feature>
<dbReference type="GO" id="GO:0003677">
    <property type="term" value="F:DNA binding"/>
    <property type="evidence" value="ECO:0007669"/>
    <property type="project" value="UniProtKB-KW"/>
</dbReference>
<feature type="compositionally biased region" description="Acidic residues" evidence="3">
    <location>
        <begin position="388"/>
        <end position="403"/>
    </location>
</feature>
<feature type="domain" description="Core-binding (CB)" evidence="6">
    <location>
        <begin position="693"/>
        <end position="786"/>
    </location>
</feature>
<sequence length="1045" mass="118116">MAEGSGRGNSWGSCSSPGDPESESDSRRKKKKISRSQYYADIAESSKSMLLLEGISQLYKFKLIVQNAVSPDWIPKCVNAGSGSNGGQGAVVISKETALPKNFPPLVLHNYNFQYTVFVENTGHSIKLNLSSDDEKYDQNDLPAISGSVLKGRYILENVHFQWEADHMINGCSFPLEGHFVHVPEDPNCRGKYVVLSVLYQASKCAGPTFDVICDGVDAVSRKVGCPERSREPIAFKCLLPKNTSNYFTYEDTYGDEIVFIIMANPARIGRRELISNKADAESTPSCEEDSPSPDIPMHTSTLTFVLLAWDRYRFVRDPLKPRLPGFVCAVGSWLTAICLVLPYPIYIIYIDLGCNCAMPKVRRRKYSRRLKSLRGILEKLERRLGSDSEESSESFTSDESDSDSGSPGEEQEPHEFPLPEPSAITSVPGPSVTVHNQQFLSMLGENPNQPNRFGPNIHEELESCWTVYLREGLSAERRKDLLSKYLLPENCKALNPPQLNDEIRCLLPTHALKNDHFLSGLQEQLGAGMAILGSILSQKLNTPESELILTNEAVEKLAEAGQLFASVHQAVSSKRKFEINPFLDTDCRSAAVKACIDDYLFGSDFLTKVKTNREMKKAADEIKKPERSTFTSSAGPSDKRGPEGEETERAIHKTDPKGHTPVQEENNREEEVCTEIISQLEGESSLIQTDFPGGREAVREWLKRRSVPEESIPIFLASLSESTLRQYSHCYRKWWNFCSIRNHNPFSFNFNSLLRFFMDSFENGLSYSSLNCYRSAFSLVFNYTSEEQAMLKRFFRGLYNKRPAAPRYSVTWDPYPVLNYLSTLFPNDTMTLKYLTLKLVTLLLLTSGHRVQTISKISINNITKRQDRIEIKIPDRIKTSGNKRKQPFLVFPIFRNKPQLCVASTLEYYLTKTKTYRSSTDSLLLTYQRPYHAATTQSISRWVKEILQRSGVDTTIFKSHSVRHAATSAVFRAGLDIDLIRKTAGWSDKSKELGVFFSLYTFPFNCSRDKDKYSQLSTFQGVGICTVNLADDMKEYMRGMFLMM</sequence>
<dbReference type="InterPro" id="IPR036398">
    <property type="entry name" value="CA_dom_sf"/>
</dbReference>
<feature type="domain" description="Tyr recombinase" evidence="5">
    <location>
        <begin position="811"/>
        <end position="1015"/>
    </location>
</feature>
<dbReference type="PROSITE" id="PS51900">
    <property type="entry name" value="CB"/>
    <property type="match status" value="1"/>
</dbReference>
<name>A0A653BP86_CALMS</name>
<dbReference type="Gene3D" id="3.10.200.10">
    <property type="entry name" value="Alpha carbonic anhydrase"/>
    <property type="match status" value="1"/>
</dbReference>
<organism evidence="7 8">
    <name type="scientific">Callosobruchus maculatus</name>
    <name type="common">Southern cowpea weevil</name>
    <name type="synonym">Pulse bruchid</name>
    <dbReference type="NCBI Taxonomy" id="64391"/>
    <lineage>
        <taxon>Eukaryota</taxon>
        <taxon>Metazoa</taxon>
        <taxon>Ecdysozoa</taxon>
        <taxon>Arthropoda</taxon>
        <taxon>Hexapoda</taxon>
        <taxon>Insecta</taxon>
        <taxon>Pterygota</taxon>
        <taxon>Neoptera</taxon>
        <taxon>Endopterygota</taxon>
        <taxon>Coleoptera</taxon>
        <taxon>Polyphaga</taxon>
        <taxon>Cucujiformia</taxon>
        <taxon>Chrysomeloidea</taxon>
        <taxon>Chrysomelidae</taxon>
        <taxon>Bruchinae</taxon>
        <taxon>Bruchini</taxon>
        <taxon>Callosobruchus</taxon>
    </lineage>
</organism>
<feature type="domain" description="Alpha-carbonic anhydrase" evidence="4">
    <location>
        <begin position="57"/>
        <end position="307"/>
    </location>
</feature>
<keyword evidence="2" id="KW-0233">DNA recombination</keyword>
<dbReference type="InterPro" id="IPR001148">
    <property type="entry name" value="CA_dom"/>
</dbReference>
<evidence type="ECO:0000256" key="3">
    <source>
        <dbReference type="SAM" id="MobiDB-lite"/>
    </source>
</evidence>
<keyword evidence="8" id="KW-1185">Reference proteome</keyword>
<dbReference type="PANTHER" id="PTHR35617">
    <property type="entry name" value="PHAGE_INTEGRASE DOMAIN-CONTAINING PROTEIN"/>
    <property type="match status" value="1"/>
</dbReference>
<gene>
    <name evidence="7" type="ORF">CALMAC_LOCUS2642</name>
</gene>
<dbReference type="SUPFAM" id="SSF51069">
    <property type="entry name" value="Carbonic anhydrase"/>
    <property type="match status" value="1"/>
</dbReference>
<dbReference type="PROSITE" id="PS51144">
    <property type="entry name" value="ALPHA_CA_2"/>
    <property type="match status" value="1"/>
</dbReference>
<dbReference type="OrthoDB" id="6782322at2759"/>
<dbReference type="InterPro" id="IPR010998">
    <property type="entry name" value="Integrase_recombinase_N"/>
</dbReference>
<dbReference type="Proteomes" id="UP000410492">
    <property type="component" value="Unassembled WGS sequence"/>
</dbReference>
<dbReference type="InterPro" id="IPR002104">
    <property type="entry name" value="Integrase_catalytic"/>
</dbReference>
<dbReference type="PROSITE" id="PS51898">
    <property type="entry name" value="TYR_RECOMBINASE"/>
    <property type="match status" value="1"/>
</dbReference>
<dbReference type="InterPro" id="IPR013762">
    <property type="entry name" value="Integrase-like_cat_sf"/>
</dbReference>
<evidence type="ECO:0000256" key="1">
    <source>
        <dbReference type="ARBA" id="ARBA00023125"/>
    </source>
</evidence>
<proteinExistence type="predicted"/>
<protein>
    <submittedName>
        <fullName evidence="7">Uncharacterized protein</fullName>
    </submittedName>
</protein>
<dbReference type="PANTHER" id="PTHR35617:SF3">
    <property type="entry name" value="CORE-BINDING (CB) DOMAIN-CONTAINING PROTEIN"/>
    <property type="match status" value="1"/>
</dbReference>
<evidence type="ECO:0000259" key="4">
    <source>
        <dbReference type="PROSITE" id="PS51144"/>
    </source>
</evidence>
<dbReference type="GO" id="GO:0015074">
    <property type="term" value="P:DNA integration"/>
    <property type="evidence" value="ECO:0007669"/>
    <property type="project" value="InterPro"/>
</dbReference>